<dbReference type="InterPro" id="IPR050546">
    <property type="entry name" value="Glycosyl_Hydrlase_16"/>
</dbReference>
<keyword evidence="3" id="KW-1185">Reference proteome</keyword>
<dbReference type="AlphaFoldDB" id="A0A2N1JD64"/>
<dbReference type="EMBL" id="KZ454989">
    <property type="protein sequence ID" value="PKI84511.1"/>
    <property type="molecule type" value="Genomic_DNA"/>
</dbReference>
<proteinExistence type="predicted"/>
<gene>
    <name evidence="2" type="ORF">MVES_001720</name>
</gene>
<dbReference type="Proteomes" id="UP000232875">
    <property type="component" value="Unassembled WGS sequence"/>
</dbReference>
<dbReference type="OrthoDB" id="192832at2759"/>
<dbReference type="InterPro" id="IPR000757">
    <property type="entry name" value="Beta-glucanase-like"/>
</dbReference>
<organism evidence="2 3">
    <name type="scientific">Malassezia vespertilionis</name>
    <dbReference type="NCBI Taxonomy" id="2020962"/>
    <lineage>
        <taxon>Eukaryota</taxon>
        <taxon>Fungi</taxon>
        <taxon>Dikarya</taxon>
        <taxon>Basidiomycota</taxon>
        <taxon>Ustilaginomycotina</taxon>
        <taxon>Malasseziomycetes</taxon>
        <taxon>Malasseziales</taxon>
        <taxon>Malasseziaceae</taxon>
        <taxon>Malassezia</taxon>
    </lineage>
</organism>
<dbReference type="Gene3D" id="2.60.120.200">
    <property type="match status" value="1"/>
</dbReference>
<feature type="domain" description="GH16" evidence="1">
    <location>
        <begin position="46"/>
        <end position="299"/>
    </location>
</feature>
<dbReference type="InterPro" id="IPR013320">
    <property type="entry name" value="ConA-like_dom_sf"/>
</dbReference>
<evidence type="ECO:0000313" key="2">
    <source>
        <dbReference type="EMBL" id="PKI84511.1"/>
    </source>
</evidence>
<dbReference type="GO" id="GO:0009251">
    <property type="term" value="P:glucan catabolic process"/>
    <property type="evidence" value="ECO:0007669"/>
    <property type="project" value="TreeGrafter"/>
</dbReference>
<dbReference type="STRING" id="2020962.A0A2N1JD64"/>
<dbReference type="SUPFAM" id="SSF49899">
    <property type="entry name" value="Concanavalin A-like lectins/glucanases"/>
    <property type="match status" value="1"/>
</dbReference>
<sequence>MLREQEFVGDNFFDEFWFWDAPDPTHSAVRYVDAKTARAENLTYVDSYTNKFVMQVDYEGKAVPLGQTNSTGRKSVRIHSKRLFGDGLYVIKASHMPVGCGTWPAFWTSNKGDWPVGGEIDIIEGVYNSKVNMASLHTLDGCMIPKNVSTIQQGHLDRTNCSYQPGCASSFSDKQSWGDRFNTNNGGYFAMMRDTQLGGLGIQVWFWPAFVDPQEIPLAVSAAARKAPGTVDTVVDIGSFGAPQAFFGADMGSKSSCEMSKLFHKHEIIFNIALCENGSQLSNARWEVDYVRIYSAGAGTFFF</sequence>
<reference evidence="2 3" key="1">
    <citation type="submission" date="2017-10" db="EMBL/GenBank/DDBJ databases">
        <title>A novel species of cold-tolerant Malassezia isolated from bats.</title>
        <authorList>
            <person name="Lorch J.M."/>
            <person name="Palmer J.M."/>
            <person name="Vanderwolf K.J."/>
            <person name="Schmidt K.Z."/>
            <person name="Verant M.L."/>
            <person name="Weller T.J."/>
            <person name="Blehert D.S."/>
        </authorList>
    </citation>
    <scope>NUCLEOTIDE SEQUENCE [LARGE SCALE GENOMIC DNA]</scope>
    <source>
        <strain evidence="2 3">NWHC:44797-103</strain>
    </source>
</reference>
<evidence type="ECO:0000313" key="3">
    <source>
        <dbReference type="Proteomes" id="UP000232875"/>
    </source>
</evidence>
<name>A0A2N1JD64_9BASI</name>
<dbReference type="PANTHER" id="PTHR10963">
    <property type="entry name" value="GLYCOSYL HYDROLASE-RELATED"/>
    <property type="match status" value="1"/>
</dbReference>
<dbReference type="PANTHER" id="PTHR10963:SF24">
    <property type="entry name" value="GLYCOSIDASE C21B10.07-RELATED"/>
    <property type="match status" value="1"/>
</dbReference>
<dbReference type="Pfam" id="PF26113">
    <property type="entry name" value="GH16_XgeA"/>
    <property type="match status" value="1"/>
</dbReference>
<dbReference type="PROSITE" id="PS51762">
    <property type="entry name" value="GH16_2"/>
    <property type="match status" value="1"/>
</dbReference>
<protein>
    <recommendedName>
        <fullName evidence="1">GH16 domain-containing protein</fullName>
    </recommendedName>
</protein>
<accession>A0A2N1JD64</accession>
<dbReference type="GO" id="GO:0004553">
    <property type="term" value="F:hydrolase activity, hydrolyzing O-glycosyl compounds"/>
    <property type="evidence" value="ECO:0007669"/>
    <property type="project" value="InterPro"/>
</dbReference>
<evidence type="ECO:0000259" key="1">
    <source>
        <dbReference type="PROSITE" id="PS51762"/>
    </source>
</evidence>